<protein>
    <recommendedName>
        <fullName evidence="4">Bromo domain-containing protein</fullName>
    </recommendedName>
</protein>
<feature type="region of interest" description="Disordered" evidence="3">
    <location>
        <begin position="467"/>
        <end position="634"/>
    </location>
</feature>
<feature type="region of interest" description="Disordered" evidence="3">
    <location>
        <begin position="730"/>
        <end position="777"/>
    </location>
</feature>
<dbReference type="PRINTS" id="PR00503">
    <property type="entry name" value="BROMODOMAIN"/>
</dbReference>
<dbReference type="SMART" id="SM00297">
    <property type="entry name" value="BROMO"/>
    <property type="match status" value="1"/>
</dbReference>
<dbReference type="eggNOG" id="KOG0955">
    <property type="taxonomic scope" value="Eukaryota"/>
</dbReference>
<dbReference type="CDD" id="cd04369">
    <property type="entry name" value="Bromodomain"/>
    <property type="match status" value="1"/>
</dbReference>
<dbReference type="SUPFAM" id="SSF47370">
    <property type="entry name" value="Bromodomain"/>
    <property type="match status" value="1"/>
</dbReference>
<dbReference type="PROSITE" id="PS50014">
    <property type="entry name" value="BROMODOMAIN_2"/>
    <property type="match status" value="1"/>
</dbReference>
<feature type="compositionally biased region" description="Low complexity" evidence="3">
    <location>
        <begin position="91"/>
        <end position="102"/>
    </location>
</feature>
<dbReference type="InterPro" id="IPR051831">
    <property type="entry name" value="Bromodomain_contain_prot"/>
</dbReference>
<feature type="domain" description="Bromo" evidence="4">
    <location>
        <begin position="194"/>
        <end position="264"/>
    </location>
</feature>
<dbReference type="OMA" id="KRPISRN"/>
<evidence type="ECO:0000256" key="3">
    <source>
        <dbReference type="SAM" id="MobiDB-lite"/>
    </source>
</evidence>
<feature type="compositionally biased region" description="Low complexity" evidence="3">
    <location>
        <begin position="542"/>
        <end position="556"/>
    </location>
</feature>
<dbReference type="PROSITE" id="PS00633">
    <property type="entry name" value="BROMODOMAIN_1"/>
    <property type="match status" value="1"/>
</dbReference>
<dbReference type="OrthoDB" id="21449at2759"/>
<dbReference type="KEGG" id="atr:18445718"/>
<dbReference type="STRING" id="13333.U5D4K2"/>
<feature type="compositionally biased region" description="Acidic residues" evidence="3">
    <location>
        <begin position="56"/>
        <end position="67"/>
    </location>
</feature>
<feature type="compositionally biased region" description="Polar residues" evidence="3">
    <location>
        <begin position="112"/>
        <end position="121"/>
    </location>
</feature>
<evidence type="ECO:0000256" key="2">
    <source>
        <dbReference type="PROSITE-ProRule" id="PRU00035"/>
    </source>
</evidence>
<accession>U5D4K2</accession>
<name>U5D4K2_AMBTC</name>
<dbReference type="InterPro" id="IPR036427">
    <property type="entry name" value="Bromodomain-like_sf"/>
</dbReference>
<feature type="compositionally biased region" description="Basic and acidic residues" evidence="3">
    <location>
        <begin position="147"/>
        <end position="162"/>
    </location>
</feature>
<dbReference type="AlphaFoldDB" id="U5D4K2"/>
<evidence type="ECO:0000259" key="4">
    <source>
        <dbReference type="PROSITE" id="PS50014"/>
    </source>
</evidence>
<dbReference type="InterPro" id="IPR018359">
    <property type="entry name" value="Bromodomain_CS"/>
</dbReference>
<feature type="compositionally biased region" description="Polar residues" evidence="3">
    <location>
        <begin position="765"/>
        <end position="777"/>
    </location>
</feature>
<proteinExistence type="predicted"/>
<keyword evidence="1 2" id="KW-0103">Bromodomain</keyword>
<feature type="compositionally biased region" description="Low complexity" evidence="3">
    <location>
        <begin position="504"/>
        <end position="516"/>
    </location>
</feature>
<dbReference type="InterPro" id="IPR001487">
    <property type="entry name" value="Bromodomain"/>
</dbReference>
<feature type="compositionally biased region" description="Low complexity" evidence="3">
    <location>
        <begin position="524"/>
        <end position="533"/>
    </location>
</feature>
<evidence type="ECO:0000256" key="1">
    <source>
        <dbReference type="ARBA" id="ARBA00023117"/>
    </source>
</evidence>
<dbReference type="PANTHER" id="PTHR22881:SF42">
    <property type="entry name" value="DNA-BINDING BROMODOMAIN-CONTAINING PROTEIN"/>
    <property type="match status" value="1"/>
</dbReference>
<dbReference type="Gramene" id="ERN17379">
    <property type="protein sequence ID" value="ERN17379"/>
    <property type="gene ID" value="AMTR_s00037p00185170"/>
</dbReference>
<keyword evidence="6" id="KW-1185">Reference proteome</keyword>
<feature type="compositionally biased region" description="Polar residues" evidence="3">
    <location>
        <begin position="486"/>
        <end position="503"/>
    </location>
</feature>
<feature type="compositionally biased region" description="Polar residues" evidence="3">
    <location>
        <begin position="562"/>
        <end position="625"/>
    </location>
</feature>
<feature type="compositionally biased region" description="Polar residues" evidence="3">
    <location>
        <begin position="742"/>
        <end position="757"/>
    </location>
</feature>
<dbReference type="EMBL" id="KI392350">
    <property type="protein sequence ID" value="ERN17379.1"/>
    <property type="molecule type" value="Genomic_DNA"/>
</dbReference>
<feature type="region of interest" description="Disordered" evidence="3">
    <location>
        <begin position="1"/>
        <end position="182"/>
    </location>
</feature>
<evidence type="ECO:0000313" key="6">
    <source>
        <dbReference type="Proteomes" id="UP000017836"/>
    </source>
</evidence>
<dbReference type="Gene3D" id="1.20.920.10">
    <property type="entry name" value="Bromodomain-like"/>
    <property type="match status" value="1"/>
</dbReference>
<dbReference type="PANTHER" id="PTHR22881">
    <property type="entry name" value="BROMODOMAIN CONTAINING PROTEIN"/>
    <property type="match status" value="1"/>
</dbReference>
<evidence type="ECO:0000313" key="5">
    <source>
        <dbReference type="EMBL" id="ERN17379.1"/>
    </source>
</evidence>
<dbReference type="Pfam" id="PF00439">
    <property type="entry name" value="Bromodomain"/>
    <property type="match status" value="1"/>
</dbReference>
<sequence length="1052" mass="114788">MGKVAGAESRKKKKEGRPSLVVLQRCRHPPPPPPPTYSLRNRNRPRTRRSYHDLFQDEEDDDDDDEEECKREKKLKLVLRLPRSYDHNNRSQSPSASSASSQRVDEAALTSGPDSGVSSSDEFGCRDKESLRKRRKLHDGENGFPLLHDDGSLDPKEEKNQDTPDADPGPPSDSSSATPLPDTKLLEGILDKLQKKDTYSVFAEPVDPEELPDYHDVIQHPMDFGTIRKKLAAGDYSILEQLEGDVILICTNAMQYNAPDTIYFKQAHSIKELARKKFHELKVDHEGAKIELKAAQEVKDDSSIRKPLKKSLSRSTLEHAGSDFSSGATLATAGDISNLSNILQPPASEQAGNGSCFGDGNSTLADSFRIDKTEELSVRGLASRFGRRPTVFDENRRGAYKLSNQQPEGPSELAFTLFQGDMKQLMLVGLQAEHGYARSLARFAANLGPTAWKIASRRIEEALPTGLKFGPGWVGEDEVPVRPLLPSQSQTQTPQANPSSGFHTLSSQNQTQTTQSKPVSVFRISSSQNQIQNTQPKTDSVSHTLTSQSQNQTTQSKPSLGLLSQGQTQSTQANRSFGLASQSQTQTMLSSGMISHSQPQTTQTKPSGSVVLPSQTHQISQTKPSSGLRISPSQSHIQNIQTKPISAMPMQSVASVEKDVSEIRQRLHPMQVLSWGGHGASVREGSLRVPNSFEPQKSSENSVAVTKSIAGAASQNQQQQQQQNFLSMNSMMHGGNEYGRSQLGSNNLGSTLPSNVLKQGEGACSSPSADGSSLRKTNAEAASSQLIEMVPRSCSLLNLTQQTEPSVSLASGSGRTMERVDYKNTMCSSDSIRTTSSSLADYSRNPQTGAANTFIHGNHEMGLQEKVSLMKVLSEKMTNQPIHSNIMLNNSQVGAKGPPLRRDDSGVTAAALAWMSIRGSELPLMEKATPSKIQSVASSLYNPGRESSNAEVNIRSTEKNISASQLLWRSGREEPNLQYQAMASAHQGQAADLFRFQVQSPWRGLSPQTQQKQKRDTLPPDLNLVFQLPSSPVQQSSGVLVDSQQPDLALQL</sequence>
<dbReference type="Proteomes" id="UP000017836">
    <property type="component" value="Unassembled WGS sequence"/>
</dbReference>
<gene>
    <name evidence="5" type="ORF">AMTR_s00037p00185170</name>
</gene>
<organism evidence="5 6">
    <name type="scientific">Amborella trichopoda</name>
    <dbReference type="NCBI Taxonomy" id="13333"/>
    <lineage>
        <taxon>Eukaryota</taxon>
        <taxon>Viridiplantae</taxon>
        <taxon>Streptophyta</taxon>
        <taxon>Embryophyta</taxon>
        <taxon>Tracheophyta</taxon>
        <taxon>Spermatophyta</taxon>
        <taxon>Magnoliopsida</taxon>
        <taxon>Amborellales</taxon>
        <taxon>Amborellaceae</taxon>
        <taxon>Amborella</taxon>
    </lineage>
</organism>
<dbReference type="HOGENOM" id="CLU_014410_0_0_1"/>
<reference evidence="6" key="1">
    <citation type="journal article" date="2013" name="Science">
        <title>The Amborella genome and the evolution of flowering plants.</title>
        <authorList>
            <consortium name="Amborella Genome Project"/>
        </authorList>
    </citation>
    <scope>NUCLEOTIDE SEQUENCE [LARGE SCALE GENOMIC DNA]</scope>
</reference>